<dbReference type="SUPFAM" id="SSF56935">
    <property type="entry name" value="Porins"/>
    <property type="match status" value="1"/>
</dbReference>
<accession>A0A1W1H1V4</accession>
<feature type="signal peptide" evidence="1">
    <location>
        <begin position="1"/>
        <end position="21"/>
    </location>
</feature>
<dbReference type="EMBL" id="FWEU01000004">
    <property type="protein sequence ID" value="SLM25569.1"/>
    <property type="molecule type" value="Genomic_DNA"/>
</dbReference>
<evidence type="ECO:0000313" key="3">
    <source>
        <dbReference type="Proteomes" id="UP000191133"/>
    </source>
</evidence>
<evidence type="ECO:0000256" key="1">
    <source>
        <dbReference type="SAM" id="SignalP"/>
    </source>
</evidence>
<dbReference type="Proteomes" id="UP000191133">
    <property type="component" value="Unassembled WGS sequence"/>
</dbReference>
<proteinExistence type="predicted"/>
<organism evidence="2 3">
    <name type="scientific">Stenotrophomonas indicatrix</name>
    <dbReference type="NCBI Taxonomy" id="2045451"/>
    <lineage>
        <taxon>Bacteria</taxon>
        <taxon>Pseudomonadati</taxon>
        <taxon>Pseudomonadota</taxon>
        <taxon>Gammaproteobacteria</taxon>
        <taxon>Lysobacterales</taxon>
        <taxon>Lysobacteraceae</taxon>
        <taxon>Stenotrophomonas</taxon>
    </lineage>
</organism>
<reference evidence="3" key="1">
    <citation type="submission" date="2016-10" db="EMBL/GenBank/DDBJ databases">
        <authorList>
            <person name="Varghese N."/>
        </authorList>
    </citation>
    <scope>NUCLEOTIDE SEQUENCE [LARGE SCALE GENOMIC DNA]</scope>
    <source>
        <strain evidence="3">92MFCol6.1</strain>
    </source>
</reference>
<protein>
    <recommendedName>
        <fullName evidence="4">Outer membrane protein beta-barrel domain-containing protein</fullName>
    </recommendedName>
</protein>
<evidence type="ECO:0000313" key="2">
    <source>
        <dbReference type="EMBL" id="SLM25569.1"/>
    </source>
</evidence>
<feature type="chain" id="PRO_5012054308" description="Outer membrane protein beta-barrel domain-containing protein" evidence="1">
    <location>
        <begin position="22"/>
        <end position="208"/>
    </location>
</feature>
<dbReference type="AlphaFoldDB" id="A0A1W1H1V4"/>
<sequence>MMRKIFLVSTLLLSAPLTAIAGDGMSYTYVEGGWNQLQMSSSALKDPKADGGYVRGSFAIAEQVNVFGGWSRVTDTSRYAYSSVKTTLDQPHLGIGYHMPISDRLDFTADLAWNRRSGKSEVHSDGASYTSKTSVNTAVGNFGLRGKPSAKTEAWLKAGYIDGNNHFDGTWTGTIGGQVSFNRTWGVVAEGQFYDDFAEYRVGVRASF</sequence>
<keyword evidence="1" id="KW-0732">Signal</keyword>
<gene>
    <name evidence="2" type="ORF">SAMN04488690_3320</name>
</gene>
<name>A0A1W1H1V4_9GAMM</name>
<evidence type="ECO:0008006" key="4">
    <source>
        <dbReference type="Google" id="ProtNLM"/>
    </source>
</evidence>